<dbReference type="EMBL" id="VZBP01000133">
    <property type="protein sequence ID" value="MQO10032.1"/>
    <property type="molecule type" value="Genomic_DNA"/>
</dbReference>
<proteinExistence type="predicted"/>
<name>A0AA90VGT4_9BACT</name>
<evidence type="ECO:0008006" key="3">
    <source>
        <dbReference type="Google" id="ProtNLM"/>
    </source>
</evidence>
<organism evidence="1 2">
    <name type="scientific">Segatella copri</name>
    <dbReference type="NCBI Taxonomy" id="165179"/>
    <lineage>
        <taxon>Bacteria</taxon>
        <taxon>Pseudomonadati</taxon>
        <taxon>Bacteroidota</taxon>
        <taxon>Bacteroidia</taxon>
        <taxon>Bacteroidales</taxon>
        <taxon>Prevotellaceae</taxon>
        <taxon>Segatella</taxon>
    </lineage>
</organism>
<comment type="caution">
    <text evidence="1">The sequence shown here is derived from an EMBL/GenBank/DDBJ whole genome shotgun (WGS) entry which is preliminary data.</text>
</comment>
<gene>
    <name evidence="1" type="ORF">F7D57_10015</name>
</gene>
<protein>
    <recommendedName>
        <fullName evidence="3">Lipoprotein</fullName>
    </recommendedName>
</protein>
<evidence type="ECO:0000313" key="1">
    <source>
        <dbReference type="EMBL" id="MQO10032.1"/>
    </source>
</evidence>
<reference evidence="2" key="1">
    <citation type="submission" date="2019-09" db="EMBL/GenBank/DDBJ databases">
        <title>Distinct polysaccharide growth profiles of human intestinal Prevotella copri isolates.</title>
        <authorList>
            <person name="Fehlner-Peach H."/>
            <person name="Magnabosco C."/>
            <person name="Raghavan V."/>
            <person name="Scher J.U."/>
            <person name="Tett A."/>
            <person name="Cox L.M."/>
            <person name="Gottsegen C."/>
            <person name="Watters A."/>
            <person name="Wiltshire- Gordon J.D."/>
            <person name="Segata N."/>
            <person name="Bonneau R."/>
            <person name="Littman D.R."/>
        </authorList>
    </citation>
    <scope>NUCLEOTIDE SEQUENCE [LARGE SCALE GENOMIC DNA]</scope>
    <source>
        <strain evidence="2">iA624</strain>
    </source>
</reference>
<dbReference type="Proteomes" id="UP000405805">
    <property type="component" value="Unassembled WGS sequence"/>
</dbReference>
<accession>A0AA90VGT4</accession>
<dbReference type="PROSITE" id="PS51257">
    <property type="entry name" value="PROKAR_LIPOPROTEIN"/>
    <property type="match status" value="1"/>
</dbReference>
<dbReference type="RefSeq" id="WP_153097316.1">
    <property type="nucleotide sequence ID" value="NZ_VZBP01000133.1"/>
</dbReference>
<dbReference type="AlphaFoldDB" id="A0AA90VGT4"/>
<evidence type="ECO:0000313" key="2">
    <source>
        <dbReference type="Proteomes" id="UP000405805"/>
    </source>
</evidence>
<sequence>MTKFKLQLICVSIFSLTLFSCSQDEKDFPVTHSEKNCSYTAVELGLSESEFSELSPKQRERRAANLQLSEFVSLKDSVYKLTISQEEAEAMGISSEMYAKALNEINLANETIAKSNKEGTPIILTDVKSSVQEFKQKKRIYAPFDTRSGNNGRDQYGYIETDGNSEGNDFFMPTNQKSNVLFTCQTKVALIPVYTCKTYVFNTWNSGIATGALGTRTEVKVLLAASGSGLTAKLCFATTDSNGGRCNWRAI</sequence>